<evidence type="ECO:0000313" key="3">
    <source>
        <dbReference type="Proteomes" id="UP001642540"/>
    </source>
</evidence>
<keyword evidence="3" id="KW-1185">Reference proteome</keyword>
<feature type="region of interest" description="Disordered" evidence="1">
    <location>
        <begin position="1"/>
        <end position="43"/>
    </location>
</feature>
<protein>
    <submittedName>
        <fullName evidence="2">Uncharacterized protein</fullName>
    </submittedName>
</protein>
<reference evidence="2 3" key="1">
    <citation type="submission" date="2024-08" db="EMBL/GenBank/DDBJ databases">
        <authorList>
            <person name="Cucini C."/>
            <person name="Frati F."/>
        </authorList>
    </citation>
    <scope>NUCLEOTIDE SEQUENCE [LARGE SCALE GENOMIC DNA]</scope>
</reference>
<organism evidence="2 3">
    <name type="scientific">Orchesella dallaii</name>
    <dbReference type="NCBI Taxonomy" id="48710"/>
    <lineage>
        <taxon>Eukaryota</taxon>
        <taxon>Metazoa</taxon>
        <taxon>Ecdysozoa</taxon>
        <taxon>Arthropoda</taxon>
        <taxon>Hexapoda</taxon>
        <taxon>Collembola</taxon>
        <taxon>Entomobryomorpha</taxon>
        <taxon>Entomobryoidea</taxon>
        <taxon>Orchesellidae</taxon>
        <taxon>Orchesellinae</taxon>
        <taxon>Orchesella</taxon>
    </lineage>
</organism>
<name>A0ABP1R314_9HEXA</name>
<gene>
    <name evidence="2" type="ORF">ODALV1_LOCUS17603</name>
</gene>
<evidence type="ECO:0000313" key="2">
    <source>
        <dbReference type="EMBL" id="CAL8117259.1"/>
    </source>
</evidence>
<dbReference type="EMBL" id="CAXLJM020000054">
    <property type="protein sequence ID" value="CAL8117259.1"/>
    <property type="molecule type" value="Genomic_DNA"/>
</dbReference>
<evidence type="ECO:0000256" key="1">
    <source>
        <dbReference type="SAM" id="MobiDB-lite"/>
    </source>
</evidence>
<sequence length="101" mass="10583">MDPRLPNNTTLPSNIKDGNNNSVSGDIVLSPSSTPFQEASDTPFSVPADAVNVLEIPPVLETPSVENRIEARGVNLKGFEKVCVGLSSQEDNTGASSNTGK</sequence>
<comment type="caution">
    <text evidence="2">The sequence shown here is derived from an EMBL/GenBank/DDBJ whole genome shotgun (WGS) entry which is preliminary data.</text>
</comment>
<dbReference type="Proteomes" id="UP001642540">
    <property type="component" value="Unassembled WGS sequence"/>
</dbReference>
<accession>A0ABP1R314</accession>
<proteinExistence type="predicted"/>